<dbReference type="PANTHER" id="PTHR45527:SF3">
    <property type="entry name" value="SIDEROPHORE SYNTHETASE (EUROFUNG)"/>
    <property type="match status" value="1"/>
</dbReference>
<dbReference type="GO" id="GO:0031177">
    <property type="term" value="F:phosphopantetheine binding"/>
    <property type="evidence" value="ECO:0007669"/>
    <property type="project" value="TreeGrafter"/>
</dbReference>
<evidence type="ECO:0000256" key="2">
    <source>
        <dbReference type="ARBA" id="ARBA00022553"/>
    </source>
</evidence>
<dbReference type="GO" id="GO:0016874">
    <property type="term" value="F:ligase activity"/>
    <property type="evidence" value="ECO:0007669"/>
    <property type="project" value="UniProtKB-KW"/>
</dbReference>
<dbReference type="SUPFAM" id="SSF56801">
    <property type="entry name" value="Acetyl-CoA synthetase-like"/>
    <property type="match status" value="1"/>
</dbReference>
<evidence type="ECO:0000256" key="4">
    <source>
        <dbReference type="ARBA" id="ARBA00023026"/>
    </source>
</evidence>
<dbReference type="PANTHER" id="PTHR45527">
    <property type="entry name" value="NONRIBOSOMAL PEPTIDE SYNTHETASE"/>
    <property type="match status" value="1"/>
</dbReference>
<dbReference type="Gene3D" id="3.30.300.30">
    <property type="match status" value="1"/>
</dbReference>
<dbReference type="InterPro" id="IPR042099">
    <property type="entry name" value="ANL_N_sf"/>
</dbReference>
<accession>A0A8H6PYA6</accession>
<dbReference type="InterPro" id="IPR020845">
    <property type="entry name" value="AMP-binding_CS"/>
</dbReference>
<reference evidence="6" key="1">
    <citation type="submission" date="2020-06" db="EMBL/GenBank/DDBJ databases">
        <title>Draft genome sequences of strains closely related to Aspergillus parafelis and Aspergillus hiratsukae.</title>
        <authorList>
            <person name="Dos Santos R.A.C."/>
            <person name="Rivero-Menendez O."/>
            <person name="Steenwyk J.L."/>
            <person name="Mead M.E."/>
            <person name="Goldman G.H."/>
            <person name="Alastruey-Izquierdo A."/>
            <person name="Rokas A."/>
        </authorList>
    </citation>
    <scope>NUCLEOTIDE SEQUENCE</scope>
    <source>
        <strain evidence="6">CNM-CM5623</strain>
    </source>
</reference>
<dbReference type="Pfam" id="PF00501">
    <property type="entry name" value="AMP-binding"/>
    <property type="match status" value="1"/>
</dbReference>
<dbReference type="PROSITE" id="PS00455">
    <property type="entry name" value="AMP_BINDING"/>
    <property type="match status" value="1"/>
</dbReference>
<evidence type="ECO:0000313" key="6">
    <source>
        <dbReference type="EMBL" id="KAF7162439.1"/>
    </source>
</evidence>
<evidence type="ECO:0000313" key="7">
    <source>
        <dbReference type="Proteomes" id="UP000654922"/>
    </source>
</evidence>
<feature type="domain" description="AMP-dependent synthetase/ligase" evidence="5">
    <location>
        <begin position="245"/>
        <end position="581"/>
    </location>
</feature>
<dbReference type="Proteomes" id="UP000654922">
    <property type="component" value="Unassembled WGS sequence"/>
</dbReference>
<dbReference type="GO" id="GO:0043041">
    <property type="term" value="P:amino acid activation for nonribosomal peptide biosynthetic process"/>
    <property type="evidence" value="ECO:0007669"/>
    <property type="project" value="TreeGrafter"/>
</dbReference>
<dbReference type="EMBL" id="JACBAE010001353">
    <property type="protein sequence ID" value="KAF7162439.1"/>
    <property type="molecule type" value="Genomic_DNA"/>
</dbReference>
<dbReference type="OrthoDB" id="416786at2759"/>
<protein>
    <recommendedName>
        <fullName evidence="5">AMP-dependent synthetase/ligase domain-containing protein</fullName>
    </recommendedName>
</protein>
<keyword evidence="4" id="KW-0843">Virulence</keyword>
<dbReference type="InterPro" id="IPR000873">
    <property type="entry name" value="AMP-dep_synth/lig_dom"/>
</dbReference>
<sequence>MAPLLTRIQDCGWTSTVVPKIKDKNASVTLRDSVDLSLSYSPDKLLSVFTSEYQCSLGFPNSIITLLNASWLVTVRCFSPAQEIYLGRHSEPGVYFITRWAQRAGRHVAIELNCEAPVKNLIRDVSLLQPEATSQMSAGDDFSDEASEKFLTTTICYTEELSAMTEGSSEGNLNIGHIDSKLFLDISQANGELRAKLTFSVSDITRDLALSMLHTFDMAIRAVHSSPLRSLGELDLCSKHDPLQHAQLTPDAPAVHSWDGDLTYAQLDDATSRLGQFLASIGVGPGTFVISCFEKSTWAIVARLAIMKAGAAYISVDATDPPIFLENVIRRVNAKIILTSEAYRSRYAPFVPSVIAVTPEMVRALPASSGVICPVVKPSDACLILFTSGSTGEPKGIIQEHRAYATAVRDYNKLIGIGRHSRVLQFDDYAFDISNNDYLTTLTAGGCCCVHTPGKSISTLVENINTLQVNMTFLTPTIAAQISPQDVPTLELVCLGGEPMSNELLMRWSPHVRLVNQYGMGEAATFCAYNDQVQPGQNAIVGRSGSGAIWITSPESPELLMPVGAVGEILIEGPHLARGYLDGVCQKPDVGFLPKAPTWLKDLHPSRAATSRSYRSGDLGRYTHAGTVEHLGRKDTLLKINGYRVEATEVEYVLRRLLRPGDAVIVDLLGEIDGPREPFLVAFLWLTNNEDHFVLAADDSVEFLPVTSHHSAHQLVQRMKAEVTATLPVHKIPEYFILVSKIPRTRSNKTDRRKLHHLAQKSYSSGVLSKL</sequence>
<dbReference type="GO" id="GO:0005737">
    <property type="term" value="C:cytoplasm"/>
    <property type="evidence" value="ECO:0007669"/>
    <property type="project" value="TreeGrafter"/>
</dbReference>
<keyword evidence="1" id="KW-0596">Phosphopantetheine</keyword>
<comment type="caution">
    <text evidence="6">The sequence shown here is derived from an EMBL/GenBank/DDBJ whole genome shotgun (WGS) entry which is preliminary data.</text>
</comment>
<name>A0A8H6PYA6_9EURO</name>
<dbReference type="InterPro" id="IPR045851">
    <property type="entry name" value="AMP-bd_C_sf"/>
</dbReference>
<evidence type="ECO:0000259" key="5">
    <source>
        <dbReference type="Pfam" id="PF00501"/>
    </source>
</evidence>
<evidence type="ECO:0000256" key="1">
    <source>
        <dbReference type="ARBA" id="ARBA00022450"/>
    </source>
</evidence>
<proteinExistence type="predicted"/>
<dbReference type="AlphaFoldDB" id="A0A8H6PYA6"/>
<evidence type="ECO:0000256" key="3">
    <source>
        <dbReference type="ARBA" id="ARBA00022598"/>
    </source>
</evidence>
<dbReference type="CDD" id="cd05918">
    <property type="entry name" value="A_NRPS_SidN3_like"/>
    <property type="match status" value="1"/>
</dbReference>
<organism evidence="6 7">
    <name type="scientific">Aspergillus felis</name>
    <dbReference type="NCBI Taxonomy" id="1287682"/>
    <lineage>
        <taxon>Eukaryota</taxon>
        <taxon>Fungi</taxon>
        <taxon>Dikarya</taxon>
        <taxon>Ascomycota</taxon>
        <taxon>Pezizomycotina</taxon>
        <taxon>Eurotiomycetes</taxon>
        <taxon>Eurotiomycetidae</taxon>
        <taxon>Eurotiales</taxon>
        <taxon>Aspergillaceae</taxon>
        <taxon>Aspergillus</taxon>
        <taxon>Aspergillus subgen. Fumigati</taxon>
    </lineage>
</organism>
<dbReference type="GO" id="GO:0044550">
    <property type="term" value="P:secondary metabolite biosynthetic process"/>
    <property type="evidence" value="ECO:0007669"/>
    <property type="project" value="TreeGrafter"/>
</dbReference>
<keyword evidence="2" id="KW-0597">Phosphoprotein</keyword>
<gene>
    <name evidence="6" type="ORF">CNMCM5623_007730</name>
</gene>
<dbReference type="Gene3D" id="3.40.50.12780">
    <property type="entry name" value="N-terminal domain of ligase-like"/>
    <property type="match status" value="1"/>
</dbReference>
<keyword evidence="3" id="KW-0436">Ligase</keyword>